<feature type="region of interest" description="Disordered" evidence="2">
    <location>
        <begin position="339"/>
        <end position="408"/>
    </location>
</feature>
<dbReference type="PANTHER" id="PTHR34305">
    <property type="entry name" value="EXPRESSED PROTEIN"/>
    <property type="match status" value="1"/>
</dbReference>
<proteinExistence type="predicted"/>
<evidence type="ECO:0000313" key="4">
    <source>
        <dbReference type="EMBL" id="OSX73718.1"/>
    </source>
</evidence>
<dbReference type="AlphaFoldDB" id="A0A1X6NYP1"/>
<dbReference type="OrthoDB" id="5598737at2759"/>
<evidence type="ECO:0000256" key="1">
    <source>
        <dbReference type="PROSITE-ProRule" id="PRU00325"/>
    </source>
</evidence>
<dbReference type="PANTHER" id="PTHR34305:SF1">
    <property type="entry name" value="SWIM-TYPE DOMAIN-CONTAINING PROTEIN"/>
    <property type="match status" value="1"/>
</dbReference>
<keyword evidence="1" id="KW-0863">Zinc-finger</keyword>
<protein>
    <recommendedName>
        <fullName evidence="3">SWIM-type domain-containing protein</fullName>
    </recommendedName>
</protein>
<name>A0A1X6NYP1_PORUM</name>
<feature type="region of interest" description="Disordered" evidence="2">
    <location>
        <begin position="707"/>
        <end position="743"/>
    </location>
</feature>
<sequence length="1199" mass="128066">MSDPCKKPSKCPRKNASTGDGGTPYFADLGGSALGFYTPQDMLEALLDYRGSVARVRAVRPRMASGSDSRPRDALRPPAAAAPRLVADDALAAGGSLPPDASLGAKALLPKAPPLSGGQDFSVGTLVGHLQDAVMVDLGLMPLDVRSSRSKAALVRPVFGGRGVFYAHGIEAFVAWAAAKDGVVGCYCSCGGDDLKENVGARVRTGVSSSCSHALALLLALQAVARHVMCTSVPELLRRHQAVDGGRVSATDVQAEPVFEGADGRAAHVVAYNRILCVVQTPPTLAKQRRPVCRHVPCRTRNVRCVHSLAVKPSAAGYGAFDDEPGVDEDAVGAENVNRDGDMADAASGDEGATAEGGLGGAPGDDSAEGDGSNEQGQQGQAPAAPPPLPRGTRRPKKGDPRVFADTDRMRRARNLLPCATETAKCARYDAIARGQVMPEGNDVKLYEERCVHCGHAIGELQAAKEAVLHTLSGRVAVVTHDGVCSNENCGKVVPFDGAHLGLFQYSARTVYTRTFLDVILFTIIATKSSISAASATSAFQLHCTGAIFDGDSAKSRQDLGRATDEYSRTLIVPRNLYKCSTCYGCSQTPYAAVVADGQTIGIFRDASHPFDRVTQNVPTIPISIDNACSVAAAKVRKCIRQRLKAGFGEEVTYVKADQQAISKFSIGSGTLPPLGDHASAGHRTATAAWAASCFWNSFFQLSSVPRDPNGGVSPPASEPPASPRSGGPPPLTPPPDLTAASPLTAIDGDARSTLQGGGPTTRQAPASVQYEEYKYCNVIPSTLGSAELLPIVRRERWAIMYAFFRTFLCEPVIGVFAGGSLDDLTKLAEALIDGKLSRDWMPLAHCVESIHVVWPMLDLLATDMDGDPEMCRAAGELLMFSIHTDLHMENLWRAEMSADALTYEAEWTDTDAAKFRAWLARQPPRPGRRPSGLVAVQASQDRAGAQADEVLSGIVFPDLEQVRAHPADAVAAAAASAAREKAKLNPKKTSKRKRADMEDGGLGDDDCRHAFLTHSTFTPGVVSYLCSCGIWIGFEVLESAESPAGIVAALTARFPRLPATIYFDTACQAARNATRRVPWLVRLSKTAWALDRFHASAHKCSPLFDANNYPERSGMHKTSAAENRHSLNKPLKNHLTYLGQDRFVVQMRLIGAINNLLILYRRAIGRSDVRHRPLPLFFHALVASVCERVGCDCRPTEQ</sequence>
<evidence type="ECO:0000256" key="2">
    <source>
        <dbReference type="SAM" id="MobiDB-lite"/>
    </source>
</evidence>
<keyword evidence="1" id="KW-0862">Zinc</keyword>
<feature type="compositionally biased region" description="Basic and acidic residues" evidence="2">
    <location>
        <begin position="398"/>
        <end position="408"/>
    </location>
</feature>
<dbReference type="PROSITE" id="PS50966">
    <property type="entry name" value="ZF_SWIM"/>
    <property type="match status" value="1"/>
</dbReference>
<dbReference type="InterPro" id="IPR007527">
    <property type="entry name" value="Znf_SWIM"/>
</dbReference>
<feature type="compositionally biased region" description="Pro residues" evidence="2">
    <location>
        <begin position="717"/>
        <end position="737"/>
    </location>
</feature>
<organism evidence="4 5">
    <name type="scientific">Porphyra umbilicalis</name>
    <name type="common">Purple laver</name>
    <name type="synonym">Red alga</name>
    <dbReference type="NCBI Taxonomy" id="2786"/>
    <lineage>
        <taxon>Eukaryota</taxon>
        <taxon>Rhodophyta</taxon>
        <taxon>Bangiophyceae</taxon>
        <taxon>Bangiales</taxon>
        <taxon>Bangiaceae</taxon>
        <taxon>Porphyra</taxon>
    </lineage>
</organism>
<accession>A0A1X6NYP1</accession>
<feature type="region of interest" description="Disordered" evidence="2">
    <location>
        <begin position="1"/>
        <end position="22"/>
    </location>
</feature>
<dbReference type="GO" id="GO:0008270">
    <property type="term" value="F:zinc ion binding"/>
    <property type="evidence" value="ECO:0007669"/>
    <property type="project" value="UniProtKB-KW"/>
</dbReference>
<keyword evidence="5" id="KW-1185">Reference proteome</keyword>
<evidence type="ECO:0000313" key="5">
    <source>
        <dbReference type="Proteomes" id="UP000218209"/>
    </source>
</evidence>
<dbReference type="Proteomes" id="UP000218209">
    <property type="component" value="Unassembled WGS sequence"/>
</dbReference>
<keyword evidence="1" id="KW-0479">Metal-binding</keyword>
<reference evidence="4 5" key="1">
    <citation type="submission" date="2017-03" db="EMBL/GenBank/DDBJ databases">
        <title>WGS assembly of Porphyra umbilicalis.</title>
        <authorList>
            <person name="Brawley S.H."/>
            <person name="Blouin N.A."/>
            <person name="Ficko-Blean E."/>
            <person name="Wheeler G.L."/>
            <person name="Lohr M."/>
            <person name="Goodson H.V."/>
            <person name="Jenkins J.W."/>
            <person name="Blaby-Haas C.E."/>
            <person name="Helliwell K.E."/>
            <person name="Chan C."/>
            <person name="Marriage T."/>
            <person name="Bhattacharya D."/>
            <person name="Klein A.S."/>
            <person name="Badis Y."/>
            <person name="Brodie J."/>
            <person name="Cao Y."/>
            <person name="Collen J."/>
            <person name="Dittami S.M."/>
            <person name="Gachon C.M."/>
            <person name="Green B.R."/>
            <person name="Karpowicz S."/>
            <person name="Kim J.W."/>
            <person name="Kudahl U."/>
            <person name="Lin S."/>
            <person name="Michel G."/>
            <person name="Mittag M."/>
            <person name="Olson B.J."/>
            <person name="Pangilinan J."/>
            <person name="Peng Y."/>
            <person name="Qiu H."/>
            <person name="Shu S."/>
            <person name="Singer J.T."/>
            <person name="Smith A.G."/>
            <person name="Sprecher B.N."/>
            <person name="Wagner V."/>
            <person name="Wang W."/>
            <person name="Wang Z.-Y."/>
            <person name="Yan J."/>
            <person name="Yarish C."/>
            <person name="Zoeuner-Riek S."/>
            <person name="Zhuang Y."/>
            <person name="Zou Y."/>
            <person name="Lindquist E.A."/>
            <person name="Grimwood J."/>
            <person name="Barry K."/>
            <person name="Rokhsar D.S."/>
            <person name="Schmutz J."/>
            <person name="Stiller J.W."/>
            <person name="Grossman A.R."/>
            <person name="Prochnik S.E."/>
        </authorList>
    </citation>
    <scope>NUCLEOTIDE SEQUENCE [LARGE SCALE GENOMIC DNA]</scope>
    <source>
        <strain evidence="4">4086291</strain>
    </source>
</reference>
<dbReference type="EMBL" id="KV918982">
    <property type="protein sequence ID" value="OSX73718.1"/>
    <property type="molecule type" value="Genomic_DNA"/>
</dbReference>
<evidence type="ECO:0000259" key="3">
    <source>
        <dbReference type="PROSITE" id="PS50966"/>
    </source>
</evidence>
<feature type="domain" description="SWIM-type" evidence="3">
    <location>
        <begin position="173"/>
        <end position="222"/>
    </location>
</feature>
<gene>
    <name evidence="4" type="ORF">BU14_0330s0008</name>
</gene>